<organism evidence="2 3">
    <name type="scientific">Cercospora kikuchii</name>
    <dbReference type="NCBI Taxonomy" id="84275"/>
    <lineage>
        <taxon>Eukaryota</taxon>
        <taxon>Fungi</taxon>
        <taxon>Dikarya</taxon>
        <taxon>Ascomycota</taxon>
        <taxon>Pezizomycotina</taxon>
        <taxon>Dothideomycetes</taxon>
        <taxon>Dothideomycetidae</taxon>
        <taxon>Mycosphaerellales</taxon>
        <taxon>Mycosphaerellaceae</taxon>
        <taxon>Cercospora</taxon>
    </lineage>
</organism>
<dbReference type="Proteomes" id="UP000825890">
    <property type="component" value="Unassembled WGS sequence"/>
</dbReference>
<dbReference type="GO" id="GO:0004674">
    <property type="term" value="F:protein serine/threonine kinase activity"/>
    <property type="evidence" value="ECO:0007669"/>
    <property type="project" value="TreeGrafter"/>
</dbReference>
<protein>
    <recommendedName>
        <fullName evidence="1">Protein kinase domain-containing protein</fullName>
    </recommendedName>
</protein>
<dbReference type="PROSITE" id="PS00108">
    <property type="entry name" value="PROTEIN_KINASE_ST"/>
    <property type="match status" value="1"/>
</dbReference>
<gene>
    <name evidence="2" type="ORF">CKM354_001298300</name>
</gene>
<dbReference type="PANTHER" id="PTHR44167:SF24">
    <property type="entry name" value="SERINE_THREONINE-PROTEIN KINASE CHK2"/>
    <property type="match status" value="1"/>
</dbReference>
<evidence type="ECO:0000259" key="1">
    <source>
        <dbReference type="PROSITE" id="PS50011"/>
    </source>
</evidence>
<dbReference type="CDD" id="cd00180">
    <property type="entry name" value="PKc"/>
    <property type="match status" value="1"/>
</dbReference>
<dbReference type="AlphaFoldDB" id="A0A9P3FN29"/>
<dbReference type="RefSeq" id="XP_044664454.1">
    <property type="nucleotide sequence ID" value="XM_044808519.1"/>
</dbReference>
<name>A0A9P3FN29_9PEZI</name>
<dbReference type="Pfam" id="PF00069">
    <property type="entry name" value="Pkinase"/>
    <property type="match status" value="1"/>
</dbReference>
<dbReference type="Gene3D" id="1.10.510.10">
    <property type="entry name" value="Transferase(Phosphotransferase) domain 1"/>
    <property type="match status" value="1"/>
</dbReference>
<dbReference type="GO" id="GO:0005634">
    <property type="term" value="C:nucleus"/>
    <property type="evidence" value="ECO:0007669"/>
    <property type="project" value="TreeGrafter"/>
</dbReference>
<reference evidence="2 3" key="1">
    <citation type="submission" date="2021-01" db="EMBL/GenBank/DDBJ databases">
        <title>Cercospora kikuchii MAFF 305040 whole genome shotgun sequence.</title>
        <authorList>
            <person name="Kashiwa T."/>
            <person name="Suzuki T."/>
        </authorList>
    </citation>
    <scope>NUCLEOTIDE SEQUENCE [LARGE SCALE GENOMIC DNA]</scope>
    <source>
        <strain evidence="2 3">MAFF 305040</strain>
    </source>
</reference>
<evidence type="ECO:0000313" key="2">
    <source>
        <dbReference type="EMBL" id="GIZ49967.1"/>
    </source>
</evidence>
<dbReference type="InterPro" id="IPR011009">
    <property type="entry name" value="Kinase-like_dom_sf"/>
</dbReference>
<dbReference type="GeneID" id="68298558"/>
<dbReference type="EMBL" id="BOLY01000009">
    <property type="protein sequence ID" value="GIZ49967.1"/>
    <property type="molecule type" value="Genomic_DNA"/>
</dbReference>
<proteinExistence type="predicted"/>
<comment type="caution">
    <text evidence="2">The sequence shown here is derived from an EMBL/GenBank/DDBJ whole genome shotgun (WGS) entry which is preliminary data.</text>
</comment>
<dbReference type="PROSITE" id="PS50011">
    <property type="entry name" value="PROTEIN_KINASE_DOM"/>
    <property type="match status" value="1"/>
</dbReference>
<sequence length="378" mass="42907">MTRRNAESGESAPQAATVYKYATSGLSLPEYRLKRPQLKYPAGYNDQDPVIKTDELKLLSRAPNLDVLEFGEKAVVCRFRIIDNNSGDDWLAVKIRPDKDDPDRNITLAEWRVLQSLDHNHIIATVGAYEKDQGRQGNQIGILLYPLAATSLEARIHSLSEDNQQAVPDEKREVNSKAMLEFLPCLCRAVIYLHQQGIEHHDIKAGNILFDRSDTVILADFDRATKSENDDLLVSQQSAIQDADTYAPDRVLDNHPLRNFKDDVSCLGIVFLEIATVILGETMENFNDCLRFEEHSKTLEEDRIVRWIEHLKNTVSQRPHKRLNRVDLWPLQLDLIFRMIKAGPDDEDVLRVACAQFSSLCEPCKHCSPEAGWSASSM</sequence>
<dbReference type="PANTHER" id="PTHR44167">
    <property type="entry name" value="OVARIAN-SPECIFIC SERINE/THREONINE-PROTEIN KINASE LOK-RELATED"/>
    <property type="match status" value="1"/>
</dbReference>
<dbReference type="SUPFAM" id="SSF56112">
    <property type="entry name" value="Protein kinase-like (PK-like)"/>
    <property type="match status" value="1"/>
</dbReference>
<evidence type="ECO:0000313" key="3">
    <source>
        <dbReference type="Proteomes" id="UP000825890"/>
    </source>
</evidence>
<dbReference type="GO" id="GO:0005524">
    <property type="term" value="F:ATP binding"/>
    <property type="evidence" value="ECO:0007669"/>
    <property type="project" value="InterPro"/>
</dbReference>
<dbReference type="OrthoDB" id="4062651at2759"/>
<dbReference type="GO" id="GO:0044773">
    <property type="term" value="P:mitotic DNA damage checkpoint signaling"/>
    <property type="evidence" value="ECO:0007669"/>
    <property type="project" value="TreeGrafter"/>
</dbReference>
<dbReference type="SMART" id="SM00220">
    <property type="entry name" value="S_TKc"/>
    <property type="match status" value="1"/>
</dbReference>
<feature type="domain" description="Protein kinase" evidence="1">
    <location>
        <begin position="62"/>
        <end position="337"/>
    </location>
</feature>
<dbReference type="InterPro" id="IPR000719">
    <property type="entry name" value="Prot_kinase_dom"/>
</dbReference>
<keyword evidence="3" id="KW-1185">Reference proteome</keyword>
<dbReference type="InterPro" id="IPR008271">
    <property type="entry name" value="Ser/Thr_kinase_AS"/>
</dbReference>
<accession>A0A9P3FN29</accession>